<dbReference type="PROSITE" id="PS50106">
    <property type="entry name" value="PDZ"/>
    <property type="match status" value="2"/>
</dbReference>
<dbReference type="Pfam" id="PF13180">
    <property type="entry name" value="PDZ_2"/>
    <property type="match status" value="1"/>
</dbReference>
<evidence type="ECO:0000256" key="14">
    <source>
        <dbReference type="PIRSR" id="PIRSR611782-1"/>
    </source>
</evidence>
<feature type="chain" id="PRO_5039115231" description="Probable periplasmic serine endoprotease DegP-like" evidence="17">
    <location>
        <begin position="34"/>
        <end position="501"/>
    </location>
</feature>
<feature type="binding site" evidence="15">
    <location>
        <begin position="238"/>
        <end position="240"/>
    </location>
    <ligand>
        <name>substrate</name>
    </ligand>
</feature>
<dbReference type="PANTHER" id="PTHR22939:SF130">
    <property type="entry name" value="PERIPLASMIC SERINE ENDOPROTEASE DEGP-LIKE-RELATED"/>
    <property type="match status" value="1"/>
</dbReference>
<protein>
    <recommendedName>
        <fullName evidence="5">Probable periplasmic serine endoprotease DegP-like</fullName>
        <ecNumber evidence="4">3.4.21.107</ecNumber>
    </recommendedName>
    <alternativeName>
        <fullName evidence="13">Protease Do</fullName>
    </alternativeName>
</protein>
<feature type="domain" description="PDZ" evidence="18">
    <location>
        <begin position="398"/>
        <end position="490"/>
    </location>
</feature>
<evidence type="ECO:0000313" key="20">
    <source>
        <dbReference type="Proteomes" id="UP000509579"/>
    </source>
</evidence>
<keyword evidence="7 17" id="KW-0732">Signal</keyword>
<evidence type="ECO:0000256" key="15">
    <source>
        <dbReference type="PIRSR" id="PIRSR611782-2"/>
    </source>
</evidence>
<evidence type="ECO:0000256" key="7">
    <source>
        <dbReference type="ARBA" id="ARBA00022729"/>
    </source>
</evidence>
<dbReference type="Pfam" id="PF13365">
    <property type="entry name" value="Trypsin_2"/>
    <property type="match status" value="1"/>
</dbReference>
<evidence type="ECO:0000256" key="1">
    <source>
        <dbReference type="ARBA" id="ARBA00001772"/>
    </source>
</evidence>
<reference evidence="19 20" key="1">
    <citation type="submission" date="2020-06" db="EMBL/GenBank/DDBJ databases">
        <title>Acidovorax antarctica sp. nov., isolated from Corinth ice sheet soil, Antarctic Fields Peninsula.</title>
        <authorList>
            <person name="Xu Q."/>
            <person name="Peng F."/>
        </authorList>
    </citation>
    <scope>NUCLEOTIDE SEQUENCE [LARGE SCALE GENOMIC DNA]</scope>
    <source>
        <strain evidence="19 20">16-35-5</strain>
    </source>
</reference>
<keyword evidence="10" id="KW-0378">Hydrolase</keyword>
<evidence type="ECO:0000256" key="11">
    <source>
        <dbReference type="ARBA" id="ARBA00022825"/>
    </source>
</evidence>
<dbReference type="FunFam" id="2.40.10.120:FF:000007">
    <property type="entry name" value="Periplasmic serine endoprotease DegP-like"/>
    <property type="match status" value="1"/>
</dbReference>
<feature type="binding site" evidence="15">
    <location>
        <position position="139"/>
    </location>
    <ligand>
        <name>substrate</name>
    </ligand>
</feature>
<evidence type="ECO:0000256" key="9">
    <source>
        <dbReference type="ARBA" id="ARBA00022764"/>
    </source>
</evidence>
<dbReference type="Pfam" id="PF17820">
    <property type="entry name" value="PDZ_6"/>
    <property type="match status" value="1"/>
</dbReference>
<dbReference type="Gene3D" id="2.40.10.120">
    <property type="match status" value="1"/>
</dbReference>
<feature type="binding site" evidence="15">
    <location>
        <position position="169"/>
    </location>
    <ligand>
        <name>substrate</name>
    </ligand>
</feature>
<dbReference type="SMART" id="SM00228">
    <property type="entry name" value="PDZ"/>
    <property type="match status" value="2"/>
</dbReference>
<comment type="subcellular location">
    <subcellularLocation>
        <location evidence="2">Periplasm</location>
    </subcellularLocation>
</comment>
<evidence type="ECO:0000256" key="10">
    <source>
        <dbReference type="ARBA" id="ARBA00022801"/>
    </source>
</evidence>
<dbReference type="GO" id="GO:0042597">
    <property type="term" value="C:periplasmic space"/>
    <property type="evidence" value="ECO:0007669"/>
    <property type="project" value="UniProtKB-SubCell"/>
</dbReference>
<feature type="region of interest" description="Disordered" evidence="16">
    <location>
        <begin position="100"/>
        <end position="122"/>
    </location>
</feature>
<evidence type="ECO:0000256" key="4">
    <source>
        <dbReference type="ARBA" id="ARBA00013035"/>
    </source>
</evidence>
<feature type="active site" description="Charge relay system" evidence="14">
    <location>
        <position position="169"/>
    </location>
</feature>
<evidence type="ECO:0000256" key="8">
    <source>
        <dbReference type="ARBA" id="ARBA00022737"/>
    </source>
</evidence>
<dbReference type="GO" id="GO:0004252">
    <property type="term" value="F:serine-type endopeptidase activity"/>
    <property type="evidence" value="ECO:0007669"/>
    <property type="project" value="InterPro"/>
</dbReference>
<dbReference type="SUPFAM" id="SSF50156">
    <property type="entry name" value="PDZ domain-like"/>
    <property type="match status" value="2"/>
</dbReference>
<dbReference type="PANTHER" id="PTHR22939">
    <property type="entry name" value="SERINE PROTEASE FAMILY S1C HTRA-RELATED"/>
    <property type="match status" value="1"/>
</dbReference>
<dbReference type="RefSeq" id="WP_175504845.1">
    <property type="nucleotide sequence ID" value="NZ_CAURQT010000033.1"/>
</dbReference>
<organism evidence="19 20">
    <name type="scientific">Comamonas antarctica</name>
    <dbReference type="NCBI Taxonomy" id="2743470"/>
    <lineage>
        <taxon>Bacteria</taxon>
        <taxon>Pseudomonadati</taxon>
        <taxon>Pseudomonadota</taxon>
        <taxon>Betaproteobacteria</taxon>
        <taxon>Burkholderiales</taxon>
        <taxon>Comamonadaceae</taxon>
        <taxon>Comamonas</taxon>
    </lineage>
</organism>
<keyword evidence="8" id="KW-0677">Repeat</keyword>
<dbReference type="CDD" id="cd10839">
    <property type="entry name" value="cpPDZ1_DegP-like"/>
    <property type="match status" value="1"/>
</dbReference>
<evidence type="ECO:0000256" key="16">
    <source>
        <dbReference type="SAM" id="MobiDB-lite"/>
    </source>
</evidence>
<keyword evidence="6 19" id="KW-0645">Protease</keyword>
<feature type="active site" description="Charge relay system" evidence="14">
    <location>
        <position position="139"/>
    </location>
</feature>
<evidence type="ECO:0000256" key="12">
    <source>
        <dbReference type="ARBA" id="ARBA00023016"/>
    </source>
</evidence>
<dbReference type="EMBL" id="CP054840">
    <property type="protein sequence ID" value="QKV54041.1"/>
    <property type="molecule type" value="Genomic_DNA"/>
</dbReference>
<dbReference type="InterPro" id="IPR041489">
    <property type="entry name" value="PDZ_6"/>
</dbReference>
<proteinExistence type="inferred from homology"/>
<evidence type="ECO:0000256" key="6">
    <source>
        <dbReference type="ARBA" id="ARBA00022670"/>
    </source>
</evidence>
<sequence>MSNTPWRSARSCVLASVMAAVSTGALLPASAFAQAPAPAALPSAAAAAVRGLPDFTDLVEQVGPSVVNIRTSEKVASRGNASGMDEDMLEFFRRFGVPIPNLPQRPQRPQQPQAEEDQPRGVGSGFILTQDGYVMTNAHVVEGASEVIVTLTDKREFKAKIIGSDKRTDVAVVKIDAKGLPAVKVGDVNRLKVGEWVMAIGSPFGLENSVTAGIVSAKQRDTGEYIPFIQTDVAINPGNSGGPLINLRGEVVGINSQIYSRSGGFMGISFAIPMDEAIRVSDQLRTTGKVTRGRIGVQIGAVTKDVAESIGLGKPQGALVSAVEAGSPAEKAGIEAGDVITRYEGKPIEKFGDLPRMVGNTKPGTKSAITVFRRGSQRDLSITIAEVEPDEKAAAAAPASEEKAPKASAAAQQLGLAVAELTEAQKKELKIKGGVRVASADGAAARAGLREGDVLLAVANTEITNMKSFEAALAKADKSKPINLLVRRGEWAQYVLIRPAR</sequence>
<dbReference type="Proteomes" id="UP000509579">
    <property type="component" value="Chromosome"/>
</dbReference>
<dbReference type="KEGG" id="aant:HUK68_14665"/>
<feature type="active site" description="Charge relay system" evidence="14">
    <location>
        <position position="240"/>
    </location>
</feature>
<keyword evidence="12" id="KW-0346">Stress response</keyword>
<dbReference type="EC" id="3.4.21.107" evidence="4"/>
<gene>
    <name evidence="19" type="ORF">HUK68_14665</name>
</gene>
<dbReference type="SUPFAM" id="SSF50494">
    <property type="entry name" value="Trypsin-like serine proteases"/>
    <property type="match status" value="1"/>
</dbReference>
<accession>A0A6N1X3X1</accession>
<feature type="signal peptide" evidence="17">
    <location>
        <begin position="1"/>
        <end position="33"/>
    </location>
</feature>
<dbReference type="PRINTS" id="PR00834">
    <property type="entry name" value="PROTEASES2C"/>
</dbReference>
<evidence type="ECO:0000259" key="18">
    <source>
        <dbReference type="PROSITE" id="PS50106"/>
    </source>
</evidence>
<evidence type="ECO:0000313" key="19">
    <source>
        <dbReference type="EMBL" id="QKV54041.1"/>
    </source>
</evidence>
<dbReference type="InterPro" id="IPR009003">
    <property type="entry name" value="Peptidase_S1_PA"/>
</dbReference>
<evidence type="ECO:0000256" key="17">
    <source>
        <dbReference type="SAM" id="SignalP"/>
    </source>
</evidence>
<evidence type="ECO:0000256" key="13">
    <source>
        <dbReference type="ARBA" id="ARBA00032850"/>
    </source>
</evidence>
<dbReference type="NCBIfam" id="TIGR02037">
    <property type="entry name" value="degP_htrA_DO"/>
    <property type="match status" value="1"/>
</dbReference>
<evidence type="ECO:0000256" key="2">
    <source>
        <dbReference type="ARBA" id="ARBA00004418"/>
    </source>
</evidence>
<dbReference type="Gene3D" id="2.30.42.10">
    <property type="match status" value="2"/>
</dbReference>
<dbReference type="InterPro" id="IPR036034">
    <property type="entry name" value="PDZ_sf"/>
</dbReference>
<dbReference type="GO" id="GO:0006508">
    <property type="term" value="P:proteolysis"/>
    <property type="evidence" value="ECO:0007669"/>
    <property type="project" value="UniProtKB-KW"/>
</dbReference>
<keyword evidence="11" id="KW-0720">Serine protease</keyword>
<evidence type="ECO:0000256" key="3">
    <source>
        <dbReference type="ARBA" id="ARBA00010541"/>
    </source>
</evidence>
<keyword evidence="20" id="KW-1185">Reference proteome</keyword>
<evidence type="ECO:0000256" key="5">
    <source>
        <dbReference type="ARBA" id="ARBA00013958"/>
    </source>
</evidence>
<dbReference type="InterPro" id="IPR011782">
    <property type="entry name" value="Pept_S1C_Do"/>
</dbReference>
<dbReference type="InterPro" id="IPR001940">
    <property type="entry name" value="Peptidase_S1C"/>
</dbReference>
<comment type="catalytic activity">
    <reaction evidence="1">
        <text>Acts on substrates that are at least partially unfolded. The cleavage site P1 residue is normally between a pair of hydrophobic residues, such as Val-|-Val.</text>
        <dbReference type="EC" id="3.4.21.107"/>
    </reaction>
</comment>
<name>A0A6N1X3X1_9BURK</name>
<dbReference type="AlphaFoldDB" id="A0A6N1X3X1"/>
<comment type="similarity">
    <text evidence="3">Belongs to the peptidase S1C family.</text>
</comment>
<keyword evidence="9" id="KW-0574">Periplasm</keyword>
<feature type="domain" description="PDZ" evidence="18">
    <location>
        <begin position="284"/>
        <end position="349"/>
    </location>
</feature>
<feature type="compositionally biased region" description="Low complexity" evidence="16">
    <location>
        <begin position="104"/>
        <end position="113"/>
    </location>
</feature>
<dbReference type="InterPro" id="IPR001478">
    <property type="entry name" value="PDZ"/>
</dbReference>